<accession>A0A9P0FK50</accession>
<dbReference type="InterPro" id="IPR013604">
    <property type="entry name" value="7TM_chemorcpt"/>
</dbReference>
<evidence type="ECO:0000256" key="4">
    <source>
        <dbReference type="ARBA" id="ARBA00022989"/>
    </source>
</evidence>
<feature type="transmembrane region" description="Helical" evidence="8">
    <location>
        <begin position="208"/>
        <end position="229"/>
    </location>
</feature>
<evidence type="ECO:0000256" key="2">
    <source>
        <dbReference type="ARBA" id="ARBA00022475"/>
    </source>
</evidence>
<evidence type="ECO:0000256" key="7">
    <source>
        <dbReference type="ARBA" id="ARBA00023224"/>
    </source>
</evidence>
<keyword evidence="10" id="KW-1185">Reference proteome</keyword>
<evidence type="ECO:0000256" key="5">
    <source>
        <dbReference type="ARBA" id="ARBA00023136"/>
    </source>
</evidence>
<dbReference type="GO" id="GO:0008049">
    <property type="term" value="P:male courtship behavior"/>
    <property type="evidence" value="ECO:0007669"/>
    <property type="project" value="TreeGrafter"/>
</dbReference>
<dbReference type="PANTHER" id="PTHR21143">
    <property type="entry name" value="INVERTEBRATE GUSTATORY RECEPTOR"/>
    <property type="match status" value="1"/>
</dbReference>
<dbReference type="GO" id="GO:0043025">
    <property type="term" value="C:neuronal cell body"/>
    <property type="evidence" value="ECO:0007669"/>
    <property type="project" value="TreeGrafter"/>
</dbReference>
<sequence>MSGEEAHIFVDLHTEYFDYETLIVLDYSGLVFESLLVILYTFFTNKHREICAQFTHLCFQGPGRNLKSYFCHVFVPCAIYILLQAFVLSLMSSEGYKTHGIFFLEFTYEFYFYIQIVSVLRSIHQAYKDLDGLIKKNCNIMIKELTKELIKMERIIRVNENYVADFNTIFGWPLFLFLCSSLTNVLGCINVSLVQYYSTKFAFDSRKISIQCAFALVYLTSLLVIVNLCDKIEKATDKVAKLCYSYQENFAAFPNVREELFILARCAKNHKPSFTAGFYTFNRPTLTSLLVIVNLCDNIEKATDKIAKLCYNYQENFASFPNVREELFILARCAKNHKPSFTAGFYTFNRPTLTSLLVIANLCDKIEKATDKIAKLCYSYQESFAAFPNVREELFILARCAKNQKPSFTAGFYTFNRPTLVGLLAGTISYTIIIVQFNINKN</sequence>
<dbReference type="EMBL" id="OV121138">
    <property type="protein sequence ID" value="CAH0560410.1"/>
    <property type="molecule type" value="Genomic_DNA"/>
</dbReference>
<keyword evidence="6 8" id="KW-0675">Receptor</keyword>
<evidence type="ECO:0000256" key="8">
    <source>
        <dbReference type="RuleBase" id="RU363108"/>
    </source>
</evidence>
<dbReference type="GO" id="GO:0050909">
    <property type="term" value="P:sensory perception of taste"/>
    <property type="evidence" value="ECO:0007669"/>
    <property type="project" value="InterPro"/>
</dbReference>
<dbReference type="Pfam" id="PF08395">
    <property type="entry name" value="7tm_7"/>
    <property type="match status" value="1"/>
</dbReference>
<name>A0A9P0FK50_BRAAE</name>
<evidence type="ECO:0000256" key="1">
    <source>
        <dbReference type="ARBA" id="ARBA00004651"/>
    </source>
</evidence>
<evidence type="ECO:0000313" key="9">
    <source>
        <dbReference type="EMBL" id="CAH0560410.1"/>
    </source>
</evidence>
<comment type="subcellular location">
    <subcellularLocation>
        <location evidence="1 8">Cell membrane</location>
        <topology evidence="1 8">Multi-pass membrane protein</topology>
    </subcellularLocation>
</comment>
<keyword evidence="2 8" id="KW-1003">Cell membrane</keyword>
<organism evidence="9 10">
    <name type="scientific">Brassicogethes aeneus</name>
    <name type="common">Rape pollen beetle</name>
    <name type="synonym">Meligethes aeneus</name>
    <dbReference type="NCBI Taxonomy" id="1431903"/>
    <lineage>
        <taxon>Eukaryota</taxon>
        <taxon>Metazoa</taxon>
        <taxon>Ecdysozoa</taxon>
        <taxon>Arthropoda</taxon>
        <taxon>Hexapoda</taxon>
        <taxon>Insecta</taxon>
        <taxon>Pterygota</taxon>
        <taxon>Neoptera</taxon>
        <taxon>Endopterygota</taxon>
        <taxon>Coleoptera</taxon>
        <taxon>Polyphaga</taxon>
        <taxon>Cucujiformia</taxon>
        <taxon>Nitidulidae</taxon>
        <taxon>Meligethinae</taxon>
        <taxon>Brassicogethes</taxon>
    </lineage>
</organism>
<dbReference type="GO" id="GO:0030425">
    <property type="term" value="C:dendrite"/>
    <property type="evidence" value="ECO:0007669"/>
    <property type="project" value="TreeGrafter"/>
</dbReference>
<evidence type="ECO:0000256" key="3">
    <source>
        <dbReference type="ARBA" id="ARBA00022692"/>
    </source>
</evidence>
<feature type="transmembrane region" description="Helical" evidence="8">
    <location>
        <begin position="69"/>
        <end position="90"/>
    </location>
</feature>
<dbReference type="OrthoDB" id="5795306at2759"/>
<evidence type="ECO:0000313" key="10">
    <source>
        <dbReference type="Proteomes" id="UP001154078"/>
    </source>
</evidence>
<proteinExistence type="inferred from homology"/>
<dbReference type="GO" id="GO:0007635">
    <property type="term" value="P:chemosensory behavior"/>
    <property type="evidence" value="ECO:0007669"/>
    <property type="project" value="TreeGrafter"/>
</dbReference>
<dbReference type="GO" id="GO:0030424">
    <property type="term" value="C:axon"/>
    <property type="evidence" value="ECO:0007669"/>
    <property type="project" value="TreeGrafter"/>
</dbReference>
<keyword evidence="5 8" id="KW-0472">Membrane</keyword>
<dbReference type="Proteomes" id="UP001154078">
    <property type="component" value="Chromosome 7"/>
</dbReference>
<evidence type="ECO:0000256" key="6">
    <source>
        <dbReference type="ARBA" id="ARBA00023170"/>
    </source>
</evidence>
<feature type="transmembrane region" description="Helical" evidence="8">
    <location>
        <begin position="174"/>
        <end position="196"/>
    </location>
</feature>
<comment type="caution">
    <text evidence="8">Lacks conserved residue(s) required for the propagation of feature annotation.</text>
</comment>
<reference evidence="9" key="1">
    <citation type="submission" date="2021-12" db="EMBL/GenBank/DDBJ databases">
        <authorList>
            <person name="King R."/>
        </authorList>
    </citation>
    <scope>NUCLEOTIDE SEQUENCE</scope>
</reference>
<comment type="similarity">
    <text evidence="8">Belongs to the insect chemoreceptor superfamily. Gustatory receptor (GR) family.</text>
</comment>
<dbReference type="AlphaFoldDB" id="A0A9P0FK50"/>
<keyword evidence="7 8" id="KW-0807">Transducer</keyword>
<dbReference type="GO" id="GO:0007165">
    <property type="term" value="P:signal transduction"/>
    <property type="evidence" value="ECO:0007669"/>
    <property type="project" value="UniProtKB-KW"/>
</dbReference>
<comment type="function">
    <text evidence="8">Gustatory receptor which mediates acceptance or avoidance behavior, depending on its substrates.</text>
</comment>
<dbReference type="GO" id="GO:0005886">
    <property type="term" value="C:plasma membrane"/>
    <property type="evidence" value="ECO:0007669"/>
    <property type="project" value="UniProtKB-SubCell"/>
</dbReference>
<feature type="transmembrane region" description="Helical" evidence="8">
    <location>
        <begin position="22"/>
        <end position="43"/>
    </location>
</feature>
<gene>
    <name evidence="9" type="ORF">MELIAE_LOCUS10163</name>
</gene>
<keyword evidence="4 8" id="KW-1133">Transmembrane helix</keyword>
<feature type="transmembrane region" description="Helical" evidence="8">
    <location>
        <begin position="420"/>
        <end position="439"/>
    </location>
</feature>
<dbReference type="PANTHER" id="PTHR21143:SF104">
    <property type="entry name" value="GUSTATORY RECEPTOR 8A-RELATED"/>
    <property type="match status" value="1"/>
</dbReference>
<keyword evidence="3 8" id="KW-0812">Transmembrane</keyword>
<protein>
    <recommendedName>
        <fullName evidence="8">Gustatory receptor</fullName>
    </recommendedName>
</protein>